<dbReference type="EMBL" id="HACM01001935">
    <property type="protein sequence ID" value="CRZ02377.1"/>
    <property type="molecule type" value="Transcribed_RNA"/>
</dbReference>
<feature type="non-terminal residue" evidence="1">
    <location>
        <position position="1"/>
    </location>
</feature>
<organism evidence="1">
    <name type="scientific">Spongospora subterranea</name>
    <dbReference type="NCBI Taxonomy" id="70186"/>
    <lineage>
        <taxon>Eukaryota</taxon>
        <taxon>Sar</taxon>
        <taxon>Rhizaria</taxon>
        <taxon>Endomyxa</taxon>
        <taxon>Phytomyxea</taxon>
        <taxon>Plasmodiophorida</taxon>
        <taxon>Plasmodiophoridae</taxon>
        <taxon>Spongospora</taxon>
    </lineage>
</organism>
<proteinExistence type="predicted"/>
<accession>A0A0H5QL95</accession>
<reference evidence="1" key="1">
    <citation type="submission" date="2015-04" db="EMBL/GenBank/DDBJ databases">
        <title>The genome sequence of the plant pathogenic Rhizarian Plasmodiophora brassicae reveals insights in its biotrophic life cycle and the origin of chitin synthesis.</title>
        <authorList>
            <person name="Schwelm A."/>
            <person name="Fogelqvist J."/>
            <person name="Knaust A."/>
            <person name="Julke S."/>
            <person name="Lilja T."/>
            <person name="Dhandapani V."/>
            <person name="Bonilla-Rosso G."/>
            <person name="Karlsson M."/>
            <person name="Shevchenko A."/>
            <person name="Choi S.R."/>
            <person name="Kim H.G."/>
            <person name="Park J.Y."/>
            <person name="Lim Y.P."/>
            <person name="Ludwig-Muller J."/>
            <person name="Dixelius C."/>
        </authorList>
    </citation>
    <scope>NUCLEOTIDE SEQUENCE</scope>
    <source>
        <tissue evidence="1">Potato root galls</tissue>
    </source>
</reference>
<dbReference type="AlphaFoldDB" id="A0A0H5QL95"/>
<dbReference type="Gene3D" id="3.30.160.20">
    <property type="match status" value="1"/>
</dbReference>
<evidence type="ECO:0008006" key="2">
    <source>
        <dbReference type="Google" id="ProtNLM"/>
    </source>
</evidence>
<sequence length="197" mass="21711">SNTAMKVPSSKKQGSDAVFKLKKKSKQTDKALVPVTVKLDNVDSSCCSLTLENYKLLPIDSDIEVLSAKQTIPEGYWHKTPLQALHELRTKCLLDYQLAFDISDSGEFVAALGGVRVTGKCSKRRLAKHDASRALLRQLLPSLSTYYAVLETIKKKPKDLVKCGIIHGLLPKLNGKIPDGPRPAAKFFANISYNNND</sequence>
<protein>
    <recommendedName>
        <fullName evidence="2">DRBM domain-containing protein</fullName>
    </recommendedName>
</protein>
<name>A0A0H5QL95_9EUKA</name>
<dbReference type="SUPFAM" id="SSF54768">
    <property type="entry name" value="dsRNA-binding domain-like"/>
    <property type="match status" value="1"/>
</dbReference>
<evidence type="ECO:0000313" key="1">
    <source>
        <dbReference type="EMBL" id="CRZ02377.1"/>
    </source>
</evidence>